<dbReference type="RefSeq" id="WP_077866722.1">
    <property type="nucleotide sequence ID" value="NZ_LZYZ01000007.1"/>
</dbReference>
<protein>
    <submittedName>
        <fullName evidence="1">Uncharacterized protein</fullName>
    </submittedName>
</protein>
<organism evidence="1 2">
    <name type="scientific">Clostridium saccharobutylicum</name>
    <dbReference type="NCBI Taxonomy" id="169679"/>
    <lineage>
        <taxon>Bacteria</taxon>
        <taxon>Bacillati</taxon>
        <taxon>Bacillota</taxon>
        <taxon>Clostridia</taxon>
        <taxon>Eubacteriales</taxon>
        <taxon>Clostridiaceae</taxon>
        <taxon>Clostridium</taxon>
    </lineage>
</organism>
<evidence type="ECO:0000313" key="1">
    <source>
        <dbReference type="EMBL" id="OOM09415.1"/>
    </source>
</evidence>
<dbReference type="Proteomes" id="UP000191154">
    <property type="component" value="Unassembled WGS sequence"/>
</dbReference>
<reference evidence="1 2" key="1">
    <citation type="submission" date="2016-05" db="EMBL/GenBank/DDBJ databases">
        <title>Microbial solvent formation.</title>
        <authorList>
            <person name="Poehlein A."/>
            <person name="Montoya Solano J.D."/>
            <person name="Flitsch S."/>
            <person name="Krabben P."/>
            <person name="Duerre P."/>
            <person name="Daniel R."/>
        </authorList>
    </citation>
    <scope>NUCLEOTIDE SEQUENCE [LARGE SCALE GENOMIC DNA]</scope>
    <source>
        <strain evidence="1 2">L1-8</strain>
    </source>
</reference>
<sequence>MGQYIQAGICHRIKVSKREMEQNRVNFEEFKEGLAKEVSLDLYEVEEFESAYIFSLRNDVLENGDLVKFLVEQYELLNIAKDRAKKIIDSLKGLNKADDIIELAEHKKFENFQSISVYDNIYCTMLEHRVMVEYEMMIFMLEGKIMMECYRRFLRYIENLIVKNSSYELAGAVKVLIG</sequence>
<gene>
    <name evidence="1" type="ORF">CLOSAC_36960</name>
</gene>
<dbReference type="EMBL" id="LZYZ01000007">
    <property type="protein sequence ID" value="OOM09415.1"/>
    <property type="molecule type" value="Genomic_DNA"/>
</dbReference>
<dbReference type="AlphaFoldDB" id="A0A1S8MZ13"/>
<comment type="caution">
    <text evidence="1">The sequence shown here is derived from an EMBL/GenBank/DDBJ whole genome shotgun (WGS) entry which is preliminary data.</text>
</comment>
<evidence type="ECO:0000313" key="2">
    <source>
        <dbReference type="Proteomes" id="UP000191154"/>
    </source>
</evidence>
<proteinExistence type="predicted"/>
<accession>A0A1S8MZ13</accession>
<name>A0A1S8MZ13_CLOSA</name>